<organism evidence="2 3">
    <name type="scientific">Bacillus cereus</name>
    <dbReference type="NCBI Taxonomy" id="1396"/>
    <lineage>
        <taxon>Bacteria</taxon>
        <taxon>Bacillati</taxon>
        <taxon>Bacillota</taxon>
        <taxon>Bacilli</taxon>
        <taxon>Bacillales</taxon>
        <taxon>Bacillaceae</taxon>
        <taxon>Bacillus</taxon>
        <taxon>Bacillus cereus group</taxon>
    </lineage>
</organism>
<evidence type="ECO:0000313" key="3">
    <source>
        <dbReference type="Proteomes" id="UP000475765"/>
    </source>
</evidence>
<reference evidence="2 3" key="1">
    <citation type="submission" date="2019-10" db="EMBL/GenBank/DDBJ databases">
        <title>Bacillus from the desert of Cuatro Cinegas, Coahuila.</title>
        <authorList>
            <person name="Olmedo-Alvarez G."/>
            <person name="Saldana S."/>
            <person name="Barcelo D."/>
        </authorList>
    </citation>
    <scope>NUCLEOTIDE SEQUENCE [LARGE SCALE GENOMIC DNA]</scope>
    <source>
        <strain evidence="2 3">CH417_13T</strain>
    </source>
</reference>
<evidence type="ECO:0000256" key="1">
    <source>
        <dbReference type="SAM" id="SignalP"/>
    </source>
</evidence>
<feature type="chain" id="PRO_5040731831" evidence="1">
    <location>
        <begin position="28"/>
        <end position="160"/>
    </location>
</feature>
<comment type="caution">
    <text evidence="2">The sequence shown here is derived from an EMBL/GenBank/DDBJ whole genome shotgun (WGS) entry which is preliminary data.</text>
</comment>
<proteinExistence type="predicted"/>
<evidence type="ECO:0000313" key="2">
    <source>
        <dbReference type="EMBL" id="KAB2397079.1"/>
    </source>
</evidence>
<keyword evidence="1" id="KW-0732">Signal</keyword>
<name>A0A9W7UX88_BACCE</name>
<dbReference type="EMBL" id="WBPP01000014">
    <property type="protein sequence ID" value="KAB2397079.1"/>
    <property type="molecule type" value="Genomic_DNA"/>
</dbReference>
<dbReference type="AlphaFoldDB" id="A0A9W7UX88"/>
<sequence>MLKKRLKSILGTSFAAAMLFSATPAFAADTIIADNDSDTYGNYYTGSWQYLNNGGFGDSRIHWGIGDDYYHWTFTHPKSSGWYAWSVYLNNSSFTNHMAQYYKDGSYVTGINQNTAYSGYNEISTVWLGNGSQYNFSVSAYSNGDPSYINTGADAIRFVD</sequence>
<gene>
    <name evidence="2" type="ORF">F8172_11540</name>
</gene>
<dbReference type="Proteomes" id="UP000475765">
    <property type="component" value="Unassembled WGS sequence"/>
</dbReference>
<feature type="signal peptide" evidence="1">
    <location>
        <begin position="1"/>
        <end position="27"/>
    </location>
</feature>
<dbReference type="RefSeq" id="WP_151521960.1">
    <property type="nucleotide sequence ID" value="NZ_WBPN01000011.1"/>
</dbReference>
<protein>
    <submittedName>
        <fullName evidence="2">Uncharacterized protein</fullName>
    </submittedName>
</protein>
<accession>A0A9W7UX88</accession>